<keyword evidence="6 9" id="KW-0472">Membrane</keyword>
<dbReference type="GO" id="GO:0015562">
    <property type="term" value="F:efflux transmembrane transporter activity"/>
    <property type="evidence" value="ECO:0007669"/>
    <property type="project" value="InterPro"/>
</dbReference>
<evidence type="ECO:0000256" key="4">
    <source>
        <dbReference type="ARBA" id="ARBA00022692"/>
    </source>
</evidence>
<dbReference type="InterPro" id="IPR010131">
    <property type="entry name" value="MdtP/NodT-like"/>
</dbReference>
<evidence type="ECO:0000256" key="2">
    <source>
        <dbReference type="ARBA" id="ARBA00007613"/>
    </source>
</evidence>
<dbReference type="PANTHER" id="PTHR30203">
    <property type="entry name" value="OUTER MEMBRANE CATION EFFLUX PROTEIN"/>
    <property type="match status" value="1"/>
</dbReference>
<evidence type="ECO:0000256" key="5">
    <source>
        <dbReference type="ARBA" id="ARBA00022729"/>
    </source>
</evidence>
<evidence type="ECO:0000256" key="8">
    <source>
        <dbReference type="ARBA" id="ARBA00023288"/>
    </source>
</evidence>
<keyword evidence="7 9" id="KW-0564">Palmitate</keyword>
<dbReference type="InterPro" id="IPR003423">
    <property type="entry name" value="OMP_efflux"/>
</dbReference>
<dbReference type="Gene3D" id="1.20.1600.10">
    <property type="entry name" value="Outer membrane efflux proteins (OEP)"/>
    <property type="match status" value="1"/>
</dbReference>
<organism evidence="11 12">
    <name type="scientific">Burkholderia ubonensis</name>
    <dbReference type="NCBI Taxonomy" id="101571"/>
    <lineage>
        <taxon>Bacteria</taxon>
        <taxon>Pseudomonadati</taxon>
        <taxon>Pseudomonadota</taxon>
        <taxon>Betaproteobacteria</taxon>
        <taxon>Burkholderiales</taxon>
        <taxon>Burkholderiaceae</taxon>
        <taxon>Burkholderia</taxon>
        <taxon>Burkholderia cepacia complex</taxon>
    </lineage>
</organism>
<dbReference type="EMBL" id="LPLU01000085">
    <property type="protein sequence ID" value="KWK75251.1"/>
    <property type="molecule type" value="Genomic_DNA"/>
</dbReference>
<keyword evidence="4 9" id="KW-0812">Transmembrane</keyword>
<dbReference type="Gene3D" id="2.20.200.10">
    <property type="entry name" value="Outer membrane efflux proteins (OEP)"/>
    <property type="match status" value="1"/>
</dbReference>
<protein>
    <submittedName>
        <fullName evidence="11">RND transporter</fullName>
    </submittedName>
</protein>
<evidence type="ECO:0000256" key="9">
    <source>
        <dbReference type="RuleBase" id="RU362097"/>
    </source>
</evidence>
<feature type="compositionally biased region" description="Low complexity" evidence="10">
    <location>
        <begin position="570"/>
        <end position="586"/>
    </location>
</feature>
<dbReference type="PROSITE" id="PS51257">
    <property type="entry name" value="PROKAR_LIPOPROTEIN"/>
    <property type="match status" value="1"/>
</dbReference>
<evidence type="ECO:0000256" key="10">
    <source>
        <dbReference type="SAM" id="MobiDB-lite"/>
    </source>
</evidence>
<feature type="region of interest" description="Disordered" evidence="10">
    <location>
        <begin position="518"/>
        <end position="587"/>
    </location>
</feature>
<feature type="compositionally biased region" description="Low complexity" evidence="10">
    <location>
        <begin position="518"/>
        <end position="529"/>
    </location>
</feature>
<keyword evidence="3 9" id="KW-1134">Transmembrane beta strand</keyword>
<comment type="similarity">
    <text evidence="2 9">Belongs to the outer membrane factor (OMF) (TC 1.B.17) family.</text>
</comment>
<comment type="caution">
    <text evidence="11">The sequence shown here is derived from an EMBL/GenBank/DDBJ whole genome shotgun (WGS) entry which is preliminary data.</text>
</comment>
<keyword evidence="5" id="KW-0732">Signal</keyword>
<keyword evidence="8 9" id="KW-0449">Lipoprotein</keyword>
<evidence type="ECO:0000256" key="1">
    <source>
        <dbReference type="ARBA" id="ARBA00004370"/>
    </source>
</evidence>
<evidence type="ECO:0000313" key="11">
    <source>
        <dbReference type="EMBL" id="KWK75251.1"/>
    </source>
</evidence>
<comment type="subcellular location">
    <subcellularLocation>
        <location evidence="9">Cell membrane</location>
        <topology evidence="9">Lipid-anchor</topology>
    </subcellularLocation>
    <subcellularLocation>
        <location evidence="1">Membrane</location>
    </subcellularLocation>
</comment>
<dbReference type="Proteomes" id="UP000065504">
    <property type="component" value="Unassembled WGS sequence"/>
</dbReference>
<proteinExistence type="inferred from homology"/>
<evidence type="ECO:0000256" key="6">
    <source>
        <dbReference type="ARBA" id="ARBA00023136"/>
    </source>
</evidence>
<dbReference type="SUPFAM" id="SSF56954">
    <property type="entry name" value="Outer membrane efflux proteins (OEP)"/>
    <property type="match status" value="1"/>
</dbReference>
<evidence type="ECO:0000256" key="3">
    <source>
        <dbReference type="ARBA" id="ARBA00022452"/>
    </source>
</evidence>
<accession>A0A125JU74</accession>
<gene>
    <name evidence="11" type="ORF">WM16_01195</name>
</gene>
<dbReference type="GO" id="GO:0005886">
    <property type="term" value="C:plasma membrane"/>
    <property type="evidence" value="ECO:0007669"/>
    <property type="project" value="UniProtKB-SubCell"/>
</dbReference>
<reference evidence="11 12" key="1">
    <citation type="submission" date="2015-11" db="EMBL/GenBank/DDBJ databases">
        <title>Expanding the genomic diversity of Burkholderia species for the development of highly accurate diagnostics.</title>
        <authorList>
            <person name="Sahl J."/>
            <person name="Keim P."/>
            <person name="Wagner D."/>
        </authorList>
    </citation>
    <scope>NUCLEOTIDE SEQUENCE [LARGE SCALE GENOMIC DNA]</scope>
    <source>
        <strain evidence="11 12">MSMB782WGS</strain>
    </source>
</reference>
<dbReference type="PANTHER" id="PTHR30203:SF20">
    <property type="entry name" value="MULTIDRUG RESISTANCE OUTER MEMBRANE PROTEIN MDTP-RELATED"/>
    <property type="match status" value="1"/>
</dbReference>
<dbReference type="NCBIfam" id="TIGR01845">
    <property type="entry name" value="outer_NodT"/>
    <property type="match status" value="1"/>
</dbReference>
<evidence type="ECO:0000256" key="7">
    <source>
        <dbReference type="ARBA" id="ARBA00023139"/>
    </source>
</evidence>
<sequence length="601" mass="62348">MRRSMRMTGWTAGVLAALLALSGCVPSGFLPSLSLRAPADDALARTAGPGAAGAWPAPDWVAQLQDPQLDQLVEQALQQNPDLQVAQARLRIAQAQLQQFDALTGLTGTAGATVSRARMPQPGDIADVSIGGYKVPVQIFGDPAASPSSVFVALNYQLDLWGRNKAATKSLMSLRDAARVEADQVRLAMSTAIVAVYCRLDQAYAARDLLQQKLKVSQRVTTVLRERTARGIDNAYDASDASIKRSRLLGQIALNDEQIKLAQLQLGVLSGRGPERGLALQRPHVGTFGDAALPARLPADLLGRRPDIVAARLRVEAAFANADSTRAQFYPDVNLVALGGVFALTPASLFSRDALAGSVGPAVSLPIFDRGRLKAKLGADVAQADVAIGLYNKTVDDALGQVAQLVTSLQTSQTLVAQQQDAVAAAQKIVQIATDRHRRGLLMQKDVDVAQLTLIDERAQLIDLLGKQRTLRVGLIGALGGGFDAGAAVASAPAMHQARSGAARRGAATAAAASRAAAGPSADARPGSGVVPPAAGTASVGPARRDEAARAPTVGATNPGATSRGTAVLARPASASPAPGPSVMPAIPVLQHDRLTVTQSD</sequence>
<name>A0A125JU74_9BURK</name>
<evidence type="ECO:0000313" key="12">
    <source>
        <dbReference type="Proteomes" id="UP000065504"/>
    </source>
</evidence>
<dbReference type="AlphaFoldDB" id="A0A125JU74"/>
<feature type="compositionally biased region" description="Polar residues" evidence="10">
    <location>
        <begin position="555"/>
        <end position="565"/>
    </location>
</feature>
<dbReference type="Pfam" id="PF02321">
    <property type="entry name" value="OEP"/>
    <property type="match status" value="2"/>
</dbReference>